<dbReference type="EMBL" id="RCHU02000001">
    <property type="protein sequence ID" value="KAL3612720.1"/>
    <property type="molecule type" value="Genomic_DNA"/>
</dbReference>
<gene>
    <name evidence="1" type="ORF">D5086_003740</name>
</gene>
<name>A0ACC4D6Z6_POPAL</name>
<reference evidence="1 2" key="1">
    <citation type="journal article" date="2024" name="Plant Biotechnol. J.">
        <title>Genome and CRISPR/Cas9 system of a widespread forest tree (Populus alba) in the world.</title>
        <authorList>
            <person name="Liu Y.J."/>
            <person name="Jiang P.F."/>
            <person name="Han X.M."/>
            <person name="Li X.Y."/>
            <person name="Wang H.M."/>
            <person name="Wang Y.J."/>
            <person name="Wang X.X."/>
            <person name="Zeng Q.Y."/>
        </authorList>
    </citation>
    <scope>NUCLEOTIDE SEQUENCE [LARGE SCALE GENOMIC DNA]</scope>
    <source>
        <strain evidence="2">cv. PAL-ZL1</strain>
    </source>
</reference>
<sequence length="362" mass="40416">MRPPKAMAQDSYNRGQEHPFFAGLLRDISGKSKDLPIKDSVSDILEPFEQTAFGTLWKIPTSTSFEFQSSQFDSSVDSGGTNDSVKASSPDTFETTEAHQSIPPPQSAASFYNGYSPQFEILESCDSTMRLNLYLKARKNDGESVYPWVENVTLGQDCSCCTLISEKLFLTSPELLAWQGFSRLLLADILMDTGNLTIPHCTLTKYKYMLLLRYKMHDISDLKVVDILRKDFKKWTRGGKPDATGSRLIVSNIGMSSIGISIEQFLAHELSSTEEIKYFQRDVGEASVAHDCIGREILVSAETMEHMRNLLSILSSNASHLPLKAMHQPGLRVDMKAFEIDKVTSRKTIERLLEEFGGASKG</sequence>
<dbReference type="Proteomes" id="UP000309997">
    <property type="component" value="Unassembled WGS sequence"/>
</dbReference>
<organism evidence="1 2">
    <name type="scientific">Populus alba</name>
    <name type="common">White poplar</name>
    <dbReference type="NCBI Taxonomy" id="43335"/>
    <lineage>
        <taxon>Eukaryota</taxon>
        <taxon>Viridiplantae</taxon>
        <taxon>Streptophyta</taxon>
        <taxon>Embryophyta</taxon>
        <taxon>Tracheophyta</taxon>
        <taxon>Spermatophyta</taxon>
        <taxon>Magnoliopsida</taxon>
        <taxon>eudicotyledons</taxon>
        <taxon>Gunneridae</taxon>
        <taxon>Pentapetalae</taxon>
        <taxon>rosids</taxon>
        <taxon>fabids</taxon>
        <taxon>Malpighiales</taxon>
        <taxon>Salicaceae</taxon>
        <taxon>Saliceae</taxon>
        <taxon>Populus</taxon>
    </lineage>
</organism>
<evidence type="ECO:0000313" key="2">
    <source>
        <dbReference type="Proteomes" id="UP000309997"/>
    </source>
</evidence>
<keyword evidence="2" id="KW-1185">Reference proteome</keyword>
<accession>A0ACC4D6Z6</accession>
<evidence type="ECO:0000313" key="1">
    <source>
        <dbReference type="EMBL" id="KAL3612720.1"/>
    </source>
</evidence>
<proteinExistence type="predicted"/>
<comment type="caution">
    <text evidence="1">The sequence shown here is derived from an EMBL/GenBank/DDBJ whole genome shotgun (WGS) entry which is preliminary data.</text>
</comment>
<protein>
    <submittedName>
        <fullName evidence="1">Uncharacterized protein</fullName>
    </submittedName>
</protein>